<protein>
    <submittedName>
        <fullName evidence="4">Class D sortase</fullName>
    </submittedName>
</protein>
<keyword evidence="3" id="KW-0472">Membrane</keyword>
<evidence type="ECO:0000256" key="2">
    <source>
        <dbReference type="SAM" id="MobiDB-lite"/>
    </source>
</evidence>
<dbReference type="EMBL" id="CP116341">
    <property type="protein sequence ID" value="WOV84896.1"/>
    <property type="molecule type" value="Genomic_DNA"/>
</dbReference>
<dbReference type="InterPro" id="IPR005754">
    <property type="entry name" value="Sortase"/>
</dbReference>
<dbReference type="InterPro" id="IPR042000">
    <property type="entry name" value="Sortase_D_2"/>
</dbReference>
<reference evidence="4 5" key="1">
    <citation type="submission" date="2023-01" db="EMBL/GenBank/DDBJ databases">
        <title>Sporosarcina sp. nov., isolated from Korean tranditional fermented seafood 'Jeotgal'.</title>
        <authorList>
            <person name="Yang A.-I."/>
        </authorList>
    </citation>
    <scope>NUCLEOTIDE SEQUENCE [LARGE SCALE GENOMIC DNA]</scope>
    <source>
        <strain evidence="4 5">B2O-1</strain>
    </source>
</reference>
<dbReference type="NCBIfam" id="TIGR01076">
    <property type="entry name" value="sortase_fam"/>
    <property type="match status" value="1"/>
</dbReference>
<dbReference type="Proteomes" id="UP001303532">
    <property type="component" value="Chromosome"/>
</dbReference>
<keyword evidence="1" id="KW-0378">Hydrolase</keyword>
<keyword evidence="3" id="KW-1133">Transmembrane helix</keyword>
<proteinExistence type="predicted"/>
<evidence type="ECO:0000256" key="1">
    <source>
        <dbReference type="ARBA" id="ARBA00022801"/>
    </source>
</evidence>
<feature type="transmembrane region" description="Helical" evidence="3">
    <location>
        <begin position="7"/>
        <end position="25"/>
    </location>
</feature>
<dbReference type="InterPro" id="IPR023365">
    <property type="entry name" value="Sortase_dom-sf"/>
</dbReference>
<accession>A0ABZ0KZS7</accession>
<dbReference type="Pfam" id="PF04203">
    <property type="entry name" value="Sortase"/>
    <property type="match status" value="1"/>
</dbReference>
<keyword evidence="3" id="KW-0812">Transmembrane</keyword>
<feature type="compositionally biased region" description="Basic and acidic residues" evidence="2">
    <location>
        <begin position="48"/>
        <end position="62"/>
    </location>
</feature>
<evidence type="ECO:0000313" key="4">
    <source>
        <dbReference type="EMBL" id="WOV84896.1"/>
    </source>
</evidence>
<feature type="region of interest" description="Disordered" evidence="2">
    <location>
        <begin position="48"/>
        <end position="75"/>
    </location>
</feature>
<keyword evidence="5" id="KW-1185">Reference proteome</keyword>
<dbReference type="RefSeq" id="WP_323692538.1">
    <property type="nucleotide sequence ID" value="NZ_CP116341.1"/>
</dbReference>
<dbReference type="SUPFAM" id="SSF63817">
    <property type="entry name" value="Sortase"/>
    <property type="match status" value="1"/>
</dbReference>
<organism evidence="4 5">
    <name type="scientific">Sporosarcina jeotgali</name>
    <dbReference type="NCBI Taxonomy" id="3020056"/>
    <lineage>
        <taxon>Bacteria</taxon>
        <taxon>Bacillati</taxon>
        <taxon>Bacillota</taxon>
        <taxon>Bacilli</taxon>
        <taxon>Bacillales</taxon>
        <taxon>Caryophanaceae</taxon>
        <taxon>Sporosarcina</taxon>
    </lineage>
</organism>
<sequence>MKKTGRWIGNVLLLIGVCLLVWQFVGTKRTENVRDQQLDAFANLKAQAETEEKPIEPKDKETQMQTEEGAASDKVREKDVGELVGVLSIPQIDIHAPVSYGATPSILDSGFGAIPSNYEPGVQDGSYAIAGHQSHVFGQFFNRLDELKTGSRFDLETVNETQTYEVYETRIVFPEEVEAIAEEPGISKLSLVTCYPQNSNKHRLIVMAKRVDN</sequence>
<evidence type="ECO:0000256" key="3">
    <source>
        <dbReference type="SAM" id="Phobius"/>
    </source>
</evidence>
<gene>
    <name evidence="4" type="ORF">PGH26_02940</name>
</gene>
<dbReference type="Gene3D" id="2.40.260.10">
    <property type="entry name" value="Sortase"/>
    <property type="match status" value="1"/>
</dbReference>
<evidence type="ECO:0000313" key="5">
    <source>
        <dbReference type="Proteomes" id="UP001303532"/>
    </source>
</evidence>
<dbReference type="CDD" id="cd06166">
    <property type="entry name" value="Sortase_D_2"/>
    <property type="match status" value="1"/>
</dbReference>
<name>A0ABZ0KZS7_9BACL</name>